<gene>
    <name evidence="1" type="ORF">FA95DRAFT_1578334</name>
</gene>
<comment type="caution">
    <text evidence="1">The sequence shown here is derived from an EMBL/GenBank/DDBJ whole genome shotgun (WGS) entry which is preliminary data.</text>
</comment>
<keyword evidence="2" id="KW-1185">Reference proteome</keyword>
<dbReference type="EMBL" id="MU276559">
    <property type="protein sequence ID" value="KAI0038223.1"/>
    <property type="molecule type" value="Genomic_DNA"/>
</dbReference>
<reference evidence="1" key="2">
    <citation type="journal article" date="2022" name="New Phytol.">
        <title>Evolutionary transition to the ectomycorrhizal habit in the genomes of a hyperdiverse lineage of mushroom-forming fungi.</title>
        <authorList>
            <person name="Looney B."/>
            <person name="Miyauchi S."/>
            <person name="Morin E."/>
            <person name="Drula E."/>
            <person name="Courty P.E."/>
            <person name="Kohler A."/>
            <person name="Kuo A."/>
            <person name="LaButti K."/>
            <person name="Pangilinan J."/>
            <person name="Lipzen A."/>
            <person name="Riley R."/>
            <person name="Andreopoulos W."/>
            <person name="He G."/>
            <person name="Johnson J."/>
            <person name="Nolan M."/>
            <person name="Tritt A."/>
            <person name="Barry K.W."/>
            <person name="Grigoriev I.V."/>
            <person name="Nagy L.G."/>
            <person name="Hibbett D."/>
            <person name="Henrissat B."/>
            <person name="Matheny P.B."/>
            <person name="Labbe J."/>
            <person name="Martin F.M."/>
        </authorList>
    </citation>
    <scope>NUCLEOTIDE SEQUENCE</scope>
    <source>
        <strain evidence="1">FP105234-sp</strain>
    </source>
</reference>
<organism evidence="1 2">
    <name type="scientific">Auriscalpium vulgare</name>
    <dbReference type="NCBI Taxonomy" id="40419"/>
    <lineage>
        <taxon>Eukaryota</taxon>
        <taxon>Fungi</taxon>
        <taxon>Dikarya</taxon>
        <taxon>Basidiomycota</taxon>
        <taxon>Agaricomycotina</taxon>
        <taxon>Agaricomycetes</taxon>
        <taxon>Russulales</taxon>
        <taxon>Auriscalpiaceae</taxon>
        <taxon>Auriscalpium</taxon>
    </lineage>
</organism>
<sequence>LPTRLRSYASYQVPRPTVPIPYPSSPSPLQTLARFVLSRGRAGSATPVGRLGALRVPSAAKRDEDVDEVLSAIEDIDWVLSQLVDRLPRGTKRGADEASNGPDAKRAKI</sequence>
<evidence type="ECO:0000313" key="1">
    <source>
        <dbReference type="EMBL" id="KAI0038223.1"/>
    </source>
</evidence>
<proteinExistence type="predicted"/>
<reference evidence="1" key="1">
    <citation type="submission" date="2021-02" db="EMBL/GenBank/DDBJ databases">
        <authorList>
            <consortium name="DOE Joint Genome Institute"/>
            <person name="Ahrendt S."/>
            <person name="Looney B.P."/>
            <person name="Miyauchi S."/>
            <person name="Morin E."/>
            <person name="Drula E."/>
            <person name="Courty P.E."/>
            <person name="Chicoki N."/>
            <person name="Fauchery L."/>
            <person name="Kohler A."/>
            <person name="Kuo A."/>
            <person name="Labutti K."/>
            <person name="Pangilinan J."/>
            <person name="Lipzen A."/>
            <person name="Riley R."/>
            <person name="Andreopoulos W."/>
            <person name="He G."/>
            <person name="Johnson J."/>
            <person name="Barry K.W."/>
            <person name="Grigoriev I.V."/>
            <person name="Nagy L."/>
            <person name="Hibbett D."/>
            <person name="Henrissat B."/>
            <person name="Matheny P.B."/>
            <person name="Labbe J."/>
            <person name="Martin F."/>
        </authorList>
    </citation>
    <scope>NUCLEOTIDE SEQUENCE</scope>
    <source>
        <strain evidence="1">FP105234-sp</strain>
    </source>
</reference>
<accession>A0ACB8R2J8</accession>
<name>A0ACB8R2J8_9AGAM</name>
<evidence type="ECO:0000313" key="2">
    <source>
        <dbReference type="Proteomes" id="UP000814033"/>
    </source>
</evidence>
<protein>
    <submittedName>
        <fullName evidence="1">Uncharacterized protein</fullName>
    </submittedName>
</protein>
<dbReference type="Proteomes" id="UP000814033">
    <property type="component" value="Unassembled WGS sequence"/>
</dbReference>
<feature type="non-terminal residue" evidence="1">
    <location>
        <position position="1"/>
    </location>
</feature>